<dbReference type="GO" id="GO:0016020">
    <property type="term" value="C:membrane"/>
    <property type="evidence" value="ECO:0007669"/>
    <property type="project" value="UniProtKB-SubCell"/>
</dbReference>
<keyword evidence="8" id="KW-1185">Reference proteome</keyword>
<name>A0AAD9PF39_RIDPI</name>
<evidence type="ECO:0000256" key="4">
    <source>
        <dbReference type="ARBA" id="ARBA00023136"/>
    </source>
</evidence>
<organism evidence="7 8">
    <name type="scientific">Ridgeia piscesae</name>
    <name type="common">Tubeworm</name>
    <dbReference type="NCBI Taxonomy" id="27915"/>
    <lineage>
        <taxon>Eukaryota</taxon>
        <taxon>Metazoa</taxon>
        <taxon>Spiralia</taxon>
        <taxon>Lophotrochozoa</taxon>
        <taxon>Annelida</taxon>
        <taxon>Polychaeta</taxon>
        <taxon>Sedentaria</taxon>
        <taxon>Canalipalpata</taxon>
        <taxon>Sabellida</taxon>
        <taxon>Siboglinidae</taxon>
        <taxon>Ridgeia</taxon>
    </lineage>
</organism>
<reference evidence="7" key="1">
    <citation type="journal article" date="2023" name="Mol. Biol. Evol.">
        <title>Third-Generation Sequencing Reveals the Adaptive Role of the Epigenome in Three Deep-Sea Polychaetes.</title>
        <authorList>
            <person name="Perez M."/>
            <person name="Aroh O."/>
            <person name="Sun Y."/>
            <person name="Lan Y."/>
            <person name="Juniper S.K."/>
            <person name="Young C.R."/>
            <person name="Angers B."/>
            <person name="Qian P.Y."/>
        </authorList>
    </citation>
    <scope>NUCLEOTIDE SEQUENCE</scope>
    <source>
        <strain evidence="7">R07B-5</strain>
    </source>
</reference>
<proteinExistence type="predicted"/>
<comment type="caution">
    <text evidence="7">The sequence shown here is derived from an EMBL/GenBank/DDBJ whole genome shotgun (WGS) entry which is preliminary data.</text>
</comment>
<keyword evidence="2 5" id="KW-0812">Transmembrane</keyword>
<evidence type="ECO:0000313" key="8">
    <source>
        <dbReference type="Proteomes" id="UP001209878"/>
    </source>
</evidence>
<keyword evidence="3 5" id="KW-1133">Transmembrane helix</keyword>
<dbReference type="Proteomes" id="UP001209878">
    <property type="component" value="Unassembled WGS sequence"/>
</dbReference>
<protein>
    <recommendedName>
        <fullName evidence="6">TMEM248/TMEM219 domain-containing protein</fullName>
    </recommendedName>
</protein>
<feature type="transmembrane region" description="Helical" evidence="5">
    <location>
        <begin position="267"/>
        <end position="287"/>
    </location>
</feature>
<dbReference type="PANTHER" id="PTHR16002">
    <property type="entry name" value="TRANSMEMBRANE PROTEIN 248-LIKE"/>
    <property type="match status" value="1"/>
</dbReference>
<sequence>MAITPVENLRGFVSSRPPLVVFMLCLGLFAIVLLTVANYIQVTELRNPDVSEDWNSFLTSFAQLDFCIVSNVTEVAVSTSAPVTTTALPIKRLKVTPSPSQNVTYPSMAGTSNYSVSMLLTVKPTKEFLGDGYNLTYLSGAIYGNDLGLSGAAADELINVTINVPVNWNMTHCSDLGFCNPVNIYTCVHFQAPSYVFPDSMSPDRCESLNGSLGNDYTARIVAQQRRSHYATYYCRARPFIRVQYKLDPTLTVWLTLRDRSVINLHLLHTSYFLFVMMITLFCYATFRGRYHKTVTQEKVRSLITVDTQIDKLHTKNHNLTIYH</sequence>
<evidence type="ECO:0000313" key="7">
    <source>
        <dbReference type="EMBL" id="KAK2193500.1"/>
    </source>
</evidence>
<evidence type="ECO:0000259" key="6">
    <source>
        <dbReference type="Pfam" id="PF14940"/>
    </source>
</evidence>
<dbReference type="PANTHER" id="PTHR16002:SF4">
    <property type="entry name" value="TMEM248_TMEM219 DOMAIN-CONTAINING PROTEIN"/>
    <property type="match status" value="1"/>
</dbReference>
<dbReference type="Pfam" id="PF14940">
    <property type="entry name" value="TMEM219"/>
    <property type="match status" value="1"/>
</dbReference>
<comment type="subcellular location">
    <subcellularLocation>
        <location evidence="1">Membrane</location>
    </subcellularLocation>
</comment>
<evidence type="ECO:0000256" key="1">
    <source>
        <dbReference type="ARBA" id="ARBA00004370"/>
    </source>
</evidence>
<feature type="domain" description="TMEM248/TMEM219" evidence="6">
    <location>
        <begin position="9"/>
        <end position="253"/>
    </location>
</feature>
<dbReference type="AlphaFoldDB" id="A0AAD9PF39"/>
<accession>A0AAD9PF39</accession>
<gene>
    <name evidence="7" type="ORF">NP493_12g09000</name>
</gene>
<dbReference type="InterPro" id="IPR039587">
    <property type="entry name" value="TMEM248/TMEM219_dom"/>
</dbReference>
<keyword evidence="4 5" id="KW-0472">Membrane</keyword>
<evidence type="ECO:0000256" key="3">
    <source>
        <dbReference type="ARBA" id="ARBA00022989"/>
    </source>
</evidence>
<evidence type="ECO:0000256" key="2">
    <source>
        <dbReference type="ARBA" id="ARBA00022692"/>
    </source>
</evidence>
<feature type="transmembrane region" description="Helical" evidence="5">
    <location>
        <begin position="20"/>
        <end position="40"/>
    </location>
</feature>
<dbReference type="EMBL" id="JAODUO010000012">
    <property type="protein sequence ID" value="KAK2193500.1"/>
    <property type="molecule type" value="Genomic_DNA"/>
</dbReference>
<dbReference type="InterPro" id="IPR039493">
    <property type="entry name" value="TMEM248/TMEM219"/>
</dbReference>
<evidence type="ECO:0000256" key="5">
    <source>
        <dbReference type="SAM" id="Phobius"/>
    </source>
</evidence>